<comment type="caution">
    <text evidence="2">The sequence shown here is derived from an EMBL/GenBank/DDBJ whole genome shotgun (WGS) entry which is preliminary data.</text>
</comment>
<dbReference type="EMBL" id="JBHRTI010000010">
    <property type="protein sequence ID" value="MFC3149073.1"/>
    <property type="molecule type" value="Genomic_DNA"/>
</dbReference>
<feature type="domain" description="DUF5666" evidence="1">
    <location>
        <begin position="272"/>
        <end position="329"/>
    </location>
</feature>
<feature type="domain" description="DUF5666" evidence="1">
    <location>
        <begin position="126"/>
        <end position="185"/>
    </location>
</feature>
<evidence type="ECO:0000313" key="3">
    <source>
        <dbReference type="Proteomes" id="UP001595556"/>
    </source>
</evidence>
<name>A0ABV7H585_9BURK</name>
<protein>
    <submittedName>
        <fullName evidence="2">DUF5666 domain-containing protein</fullName>
    </submittedName>
</protein>
<dbReference type="Pfam" id="PF18914">
    <property type="entry name" value="DUF5666"/>
    <property type="match status" value="2"/>
</dbReference>
<sequence>MNSILQIAGQWLRRVRPHVATTLCAAAVLTLPACGGSEPTRVAGGGSDGLGVVPDSAASGVITGFGSVIVNGVRWDVSTADIAVNGVSNRGQDDLRVGMVVTVTGKRDAAASSGRAVRIAFDNLLQGSVEATLAVNSLRVAGQTVQVSSDTQFEGVADAASLRLGDRVQVSGFRERAGVIRATWIGVLSTVNAIELTAPITAVGTGSIQAAGLIIDTRSAQLVDVPAGGLVVGQWVRIVLAGPPIAGNATATRVRVISSGFIPSVINAQLQGLVEDYSAAAGTFEINDQPVWLTAATRFVDGTRANLVENARVEVRGVVVSGALQADEVRFLPDLLGASARGPVATVDAPNSRLVMFTAGGLEVRVDSDTLLVDSLNPSGPLNLATLTAADDVLVLGRGSPSGSGGGRIDARVVQRLLRGGPAVVDGEITAASGTRLAVLGVAVEVSGAVTLNAAGQPITPTEFLAQATAGRSVRADGRFGGGVLTANVVRLQIR</sequence>
<keyword evidence="3" id="KW-1185">Reference proteome</keyword>
<dbReference type="RefSeq" id="WP_377305550.1">
    <property type="nucleotide sequence ID" value="NZ_CP180191.1"/>
</dbReference>
<dbReference type="Proteomes" id="UP001595556">
    <property type="component" value="Unassembled WGS sequence"/>
</dbReference>
<evidence type="ECO:0000259" key="1">
    <source>
        <dbReference type="Pfam" id="PF18914"/>
    </source>
</evidence>
<reference evidence="3" key="1">
    <citation type="journal article" date="2019" name="Int. J. Syst. Evol. Microbiol.">
        <title>The Global Catalogue of Microorganisms (GCM) 10K type strain sequencing project: providing services to taxonomists for standard genome sequencing and annotation.</title>
        <authorList>
            <consortium name="The Broad Institute Genomics Platform"/>
            <consortium name="The Broad Institute Genome Sequencing Center for Infectious Disease"/>
            <person name="Wu L."/>
            <person name="Ma J."/>
        </authorList>
    </citation>
    <scope>NUCLEOTIDE SEQUENCE [LARGE SCALE GENOMIC DNA]</scope>
    <source>
        <strain evidence="3">KCTC 52168</strain>
    </source>
</reference>
<gene>
    <name evidence="2" type="ORF">ACFOEN_15715</name>
</gene>
<evidence type="ECO:0000313" key="2">
    <source>
        <dbReference type="EMBL" id="MFC3149073.1"/>
    </source>
</evidence>
<proteinExistence type="predicted"/>
<dbReference type="InterPro" id="IPR043724">
    <property type="entry name" value="DUF5666"/>
</dbReference>
<organism evidence="2 3">
    <name type="scientific">Piscinibacterium candidicorallinum</name>
    <dbReference type="NCBI Taxonomy" id="1793872"/>
    <lineage>
        <taxon>Bacteria</taxon>
        <taxon>Pseudomonadati</taxon>
        <taxon>Pseudomonadota</taxon>
        <taxon>Betaproteobacteria</taxon>
        <taxon>Burkholderiales</taxon>
        <taxon>Piscinibacterium</taxon>
    </lineage>
</organism>
<accession>A0ABV7H585</accession>